<evidence type="ECO:0000256" key="1">
    <source>
        <dbReference type="SAM" id="MobiDB-lite"/>
    </source>
</evidence>
<organism evidence="2 3">
    <name type="scientific">Geodermatophilus obscurus</name>
    <dbReference type="NCBI Taxonomy" id="1861"/>
    <lineage>
        <taxon>Bacteria</taxon>
        <taxon>Bacillati</taxon>
        <taxon>Actinomycetota</taxon>
        <taxon>Actinomycetes</taxon>
        <taxon>Geodermatophilales</taxon>
        <taxon>Geodermatophilaceae</taxon>
        <taxon>Geodermatophilus</taxon>
    </lineage>
</organism>
<evidence type="ECO:0000313" key="2">
    <source>
        <dbReference type="EMBL" id="SHN65199.1"/>
    </source>
</evidence>
<feature type="region of interest" description="Disordered" evidence="1">
    <location>
        <begin position="18"/>
        <end position="51"/>
    </location>
</feature>
<dbReference type="EMBL" id="FRDM01000004">
    <property type="protein sequence ID" value="SHN65199.1"/>
    <property type="molecule type" value="Genomic_DNA"/>
</dbReference>
<reference evidence="2 3" key="1">
    <citation type="submission" date="2016-12" db="EMBL/GenBank/DDBJ databases">
        <authorList>
            <person name="Song W.-J."/>
            <person name="Kurnit D.M."/>
        </authorList>
    </citation>
    <scope>NUCLEOTIDE SEQUENCE [LARGE SCALE GENOMIC DNA]</scope>
    <source>
        <strain evidence="2 3">DSM 43162</strain>
    </source>
</reference>
<name>A0A1M7T3D1_9ACTN</name>
<sequence length="51" mass="5384">MDARSPFAWQLAAEYDPQPLLGGVGPGLADDEIARTLRDPGSVPPGRPVPE</sequence>
<evidence type="ECO:0000313" key="3">
    <source>
        <dbReference type="Proteomes" id="UP000184428"/>
    </source>
</evidence>
<dbReference type="Proteomes" id="UP000184428">
    <property type="component" value="Unassembled WGS sequence"/>
</dbReference>
<accession>A0A1M7T3D1</accession>
<protein>
    <submittedName>
        <fullName evidence="2">Uncharacterized protein</fullName>
    </submittedName>
</protein>
<dbReference type="RefSeq" id="WP_175561299.1">
    <property type="nucleotide sequence ID" value="NZ_FRDM01000004.1"/>
</dbReference>
<gene>
    <name evidence="2" type="ORF">SAMN05660350_01312</name>
</gene>
<dbReference type="AlphaFoldDB" id="A0A1M7T3D1"/>
<feature type="compositionally biased region" description="Pro residues" evidence="1">
    <location>
        <begin position="42"/>
        <end position="51"/>
    </location>
</feature>
<proteinExistence type="predicted"/>